<name>A0A7W9M099_9PSEU</name>
<dbReference type="RefSeq" id="WP_184919597.1">
    <property type="nucleotide sequence ID" value="NZ_JACHMO010000001.1"/>
</dbReference>
<sequence length="1618" mass="173756">MARNPDVQKSNARESNALLSAGAVLPGTSDVGEDRDTVTARHYHHPALADRVVVRLVPAVLGRAEDLACEYLGFDAPARVEDVGTGRRSALGFPAWALVHDPANAHHALNLVKDIERLARRAKSKAGSAKDGFTALGAMLGRSAPHFLPTFYEQAGRIFLQHGNTSYAASMFGKAREAEEVHDLAVDPERTREVFLEFAFAGALTAKALSAHAKGLARKHDADAAYELFFTLCVERTRGGLPPYTGMPEDLRRLAKAAKRDLRAEDLRLLRGVLDSSAISRASAGFWKAYRDSLVALATDDVEVRGRLLTFVPDADGALDLWLDILTKCGATRALIGPDEVRAEPAQWLSAVLNVRCVAWPSPGRSVRLLELVEAMADRLVADGVPVVARLYRAQGDLDVLDLLVARGVPIASEDREKPELPVTNWLSDDKPGHRDLTALAASERFGAALGKGFVTYLNSRSRKQSAEVDVLVAAMAVPGLRAALRGWITTTAAEVAATGLPSLEAHLGRLAVVRLPEAFVDVPEAAESIAATDVGAALRTTLRAGLLDELGWPALEEAVERLRSAAVPKNAGVEVCGEGWPALVLCRGETFVVVGPDGVLAEHVSRIPADARGNRPEPRASWFDGVLLVRWQGPDGELAYWSDAPDRVFTVGEGSRYYSRRESATPSIALPGGGRFRGGRAVHPGDTVVPPVQEAHGDGTTVWIGAYNHQGWRWFEIDPATGERGRASLPRFVEDFAADGASLSLGDCDLRPAVPGTEGSPLGAADGLHGWRVRREADGSWTGEGIDGRRVRLSGSRRSPIGVLRLPGGAELTVTGARESMVLFDPDGVELASLSATAKNPAYAAGTPLVPGLDWWHLLRPRDEAGSAALRGVTREAVDAMLAAALAAQEEKPPSMRARLDALVRGERDAVTTAVTAALPGLTHPALIAGVADMVRRAAALLRGYRDYALIAEAARLVEPVLAPTGPSITDNEVAAALGWFGNHSSRYTQGESPTRLPELIAALAETAAQAEPVDRELPESGVPDWFSALPDLAALAHRAASPLTPEDQRAALVFVLRAVADSGMTDAAGHWRTVGVVVTGGQTTPKGRVVPVRDGFIALFESQWRNEPGSRFNGVQFSRTPGVFHLPKDWRVENADEVRTPFPRERITRFLDVLAERGPAPWFPEAVPALVERTGLSNAEATVLLAGMPGVLQWGAKFLDAAERQLLDLSAAGAKAAKERLQGLSRWYLRRLLAAAVPADPADLWTRGPDVDAVAEVWTAAHGQRTPVPDDVLADAVKFVQVQRVGEYVTGVLNPELTSWLTKDAELTFNGTGLEARHPDGFERMALWAVPQVLLWLAHRLPSGSPLRARLPEALALARQRVADPGFAVELGRWVSLDKVCALLDVDEPTTTEVYGFHGWLEMARVGDEYCRVVARPGLIGPGDHEVLVAVATISSGHDTLRMLDLLADDRLTAACAVPAPEGVDPAAYHQDPTVSVPALVAEAAERFGLPEDAAALYLQLLALPDPTDANVARWTGWKPARLKQARAALAGTDLVLTAKRARAGRSLFLPGGWLALSTPHLPLEMWKAPMFEYTKDRPGAIVPLEPVADLFARAWQRVLDGDTPAYEELKTGGRR</sequence>
<gene>
    <name evidence="1" type="ORF">F4560_002492</name>
</gene>
<evidence type="ECO:0008006" key="3">
    <source>
        <dbReference type="Google" id="ProtNLM"/>
    </source>
</evidence>
<evidence type="ECO:0000313" key="1">
    <source>
        <dbReference type="EMBL" id="MBB5802724.1"/>
    </source>
</evidence>
<organism evidence="1 2">
    <name type="scientific">Saccharothrix ecbatanensis</name>
    <dbReference type="NCBI Taxonomy" id="1105145"/>
    <lineage>
        <taxon>Bacteria</taxon>
        <taxon>Bacillati</taxon>
        <taxon>Actinomycetota</taxon>
        <taxon>Actinomycetes</taxon>
        <taxon>Pseudonocardiales</taxon>
        <taxon>Pseudonocardiaceae</taxon>
        <taxon>Saccharothrix</taxon>
    </lineage>
</organism>
<comment type="caution">
    <text evidence="1">The sequence shown here is derived from an EMBL/GenBank/DDBJ whole genome shotgun (WGS) entry which is preliminary data.</text>
</comment>
<protein>
    <recommendedName>
        <fullName evidence="3">DNA-binding protein</fullName>
    </recommendedName>
</protein>
<proteinExistence type="predicted"/>
<dbReference type="EMBL" id="JACHMO010000001">
    <property type="protein sequence ID" value="MBB5802724.1"/>
    <property type="molecule type" value="Genomic_DNA"/>
</dbReference>
<reference evidence="1 2" key="1">
    <citation type="submission" date="2020-08" db="EMBL/GenBank/DDBJ databases">
        <title>Sequencing the genomes of 1000 actinobacteria strains.</title>
        <authorList>
            <person name="Klenk H.-P."/>
        </authorList>
    </citation>
    <scope>NUCLEOTIDE SEQUENCE [LARGE SCALE GENOMIC DNA]</scope>
    <source>
        <strain evidence="1 2">DSM 45486</strain>
    </source>
</reference>
<evidence type="ECO:0000313" key="2">
    <source>
        <dbReference type="Proteomes" id="UP000552097"/>
    </source>
</evidence>
<dbReference type="Proteomes" id="UP000552097">
    <property type="component" value="Unassembled WGS sequence"/>
</dbReference>
<accession>A0A7W9M099</accession>
<keyword evidence="2" id="KW-1185">Reference proteome</keyword>